<proteinExistence type="predicted"/>
<organism evidence="1 2">
    <name type="scientific">Paxillus involutus ATCC 200175</name>
    <dbReference type="NCBI Taxonomy" id="664439"/>
    <lineage>
        <taxon>Eukaryota</taxon>
        <taxon>Fungi</taxon>
        <taxon>Dikarya</taxon>
        <taxon>Basidiomycota</taxon>
        <taxon>Agaricomycotina</taxon>
        <taxon>Agaricomycetes</taxon>
        <taxon>Agaricomycetidae</taxon>
        <taxon>Boletales</taxon>
        <taxon>Paxilineae</taxon>
        <taxon>Paxillaceae</taxon>
        <taxon>Paxillus</taxon>
    </lineage>
</organism>
<keyword evidence="2" id="KW-1185">Reference proteome</keyword>
<sequence>PARPVSRPGKGSRHESILVANTGDIPSLTNIGLRVFMQSHPEERENSFWHTSKSSGDLWTLSVSKGFVYNLGESALNIAEGRYHALKPWAFKQWEALGRMDLQKIIASQFKPRSRKKQNCGTG</sequence>
<dbReference type="EMBL" id="KN821171">
    <property type="protein sequence ID" value="KIJ05189.1"/>
    <property type="molecule type" value="Genomic_DNA"/>
</dbReference>
<evidence type="ECO:0000313" key="2">
    <source>
        <dbReference type="Proteomes" id="UP000053647"/>
    </source>
</evidence>
<feature type="non-terminal residue" evidence="1">
    <location>
        <position position="123"/>
    </location>
</feature>
<accession>A0A0C9SLX6</accession>
<dbReference type="AlphaFoldDB" id="A0A0C9SLX6"/>
<dbReference type="HOGENOM" id="CLU_2020749_0_0_1"/>
<dbReference type="OrthoDB" id="2436145at2759"/>
<evidence type="ECO:0000313" key="1">
    <source>
        <dbReference type="EMBL" id="KIJ05189.1"/>
    </source>
</evidence>
<name>A0A0C9SLX6_PAXIN</name>
<reference evidence="1 2" key="1">
    <citation type="submission" date="2014-06" db="EMBL/GenBank/DDBJ databases">
        <authorList>
            <consortium name="DOE Joint Genome Institute"/>
            <person name="Kuo A."/>
            <person name="Kohler A."/>
            <person name="Nagy L.G."/>
            <person name="Floudas D."/>
            <person name="Copeland A."/>
            <person name="Barry K.W."/>
            <person name="Cichocki N."/>
            <person name="Veneault-Fourrey C."/>
            <person name="LaButti K."/>
            <person name="Lindquist E.A."/>
            <person name="Lipzen A."/>
            <person name="Lundell T."/>
            <person name="Morin E."/>
            <person name="Murat C."/>
            <person name="Sun H."/>
            <person name="Tunlid A."/>
            <person name="Henrissat B."/>
            <person name="Grigoriev I.V."/>
            <person name="Hibbett D.S."/>
            <person name="Martin F."/>
            <person name="Nordberg H.P."/>
            <person name="Cantor M.N."/>
            <person name="Hua S.X."/>
        </authorList>
    </citation>
    <scope>NUCLEOTIDE SEQUENCE [LARGE SCALE GENOMIC DNA]</scope>
    <source>
        <strain evidence="1 2">ATCC 200175</strain>
    </source>
</reference>
<dbReference type="Proteomes" id="UP000053647">
    <property type="component" value="Unassembled WGS sequence"/>
</dbReference>
<reference evidence="2" key="2">
    <citation type="submission" date="2015-01" db="EMBL/GenBank/DDBJ databases">
        <title>Evolutionary Origins and Diversification of the Mycorrhizal Mutualists.</title>
        <authorList>
            <consortium name="DOE Joint Genome Institute"/>
            <consortium name="Mycorrhizal Genomics Consortium"/>
            <person name="Kohler A."/>
            <person name="Kuo A."/>
            <person name="Nagy L.G."/>
            <person name="Floudas D."/>
            <person name="Copeland A."/>
            <person name="Barry K.W."/>
            <person name="Cichocki N."/>
            <person name="Veneault-Fourrey C."/>
            <person name="LaButti K."/>
            <person name="Lindquist E.A."/>
            <person name="Lipzen A."/>
            <person name="Lundell T."/>
            <person name="Morin E."/>
            <person name="Murat C."/>
            <person name="Riley R."/>
            <person name="Ohm R."/>
            <person name="Sun H."/>
            <person name="Tunlid A."/>
            <person name="Henrissat B."/>
            <person name="Grigoriev I.V."/>
            <person name="Hibbett D.S."/>
            <person name="Martin F."/>
        </authorList>
    </citation>
    <scope>NUCLEOTIDE SEQUENCE [LARGE SCALE GENOMIC DNA]</scope>
    <source>
        <strain evidence="2">ATCC 200175</strain>
    </source>
</reference>
<protein>
    <submittedName>
        <fullName evidence="1">Uncharacterized protein</fullName>
    </submittedName>
</protein>
<gene>
    <name evidence="1" type="ORF">PAXINDRAFT_159130</name>
</gene>